<gene>
    <name evidence="3" type="ORF">PCANC_18720</name>
    <name evidence="2" type="ORF">PCASD_24317</name>
</gene>
<accession>A0A2N5UAV6</accession>
<keyword evidence="1" id="KW-0732">Signal</keyword>
<keyword evidence="4" id="KW-1185">Reference proteome</keyword>
<sequence length="94" mass="11082">MAVFIVRLFAILGLTQIPEWEWAATVPGPIGNTFEVSRREQETDWEFGMMDDRIRPMKVHHYLEDNRIHLTNQWDFPQKYRIRNPDQGAQPNGG</sequence>
<feature type="chain" id="PRO_5015083854" evidence="1">
    <location>
        <begin position="24"/>
        <end position="94"/>
    </location>
</feature>
<dbReference type="Proteomes" id="UP000235388">
    <property type="component" value="Unassembled WGS sequence"/>
</dbReference>
<name>A0A2N5UAV6_9BASI</name>
<dbReference type="EMBL" id="PGCJ01000269">
    <property type="protein sequence ID" value="PLW34842.1"/>
    <property type="molecule type" value="Genomic_DNA"/>
</dbReference>
<reference evidence="4 5" key="1">
    <citation type="submission" date="2017-11" db="EMBL/GenBank/DDBJ databases">
        <title>De novo assembly and phasing of dikaryotic genomes from two isolates of Puccinia coronata f. sp. avenae, the causal agent of oat crown rust.</title>
        <authorList>
            <person name="Miller M.E."/>
            <person name="Zhang Y."/>
            <person name="Omidvar V."/>
            <person name="Sperschneider J."/>
            <person name="Schwessinger B."/>
            <person name="Raley C."/>
            <person name="Palmer J.M."/>
            <person name="Garnica D."/>
            <person name="Upadhyaya N."/>
            <person name="Rathjen J."/>
            <person name="Taylor J.M."/>
            <person name="Park R.F."/>
            <person name="Dodds P.N."/>
            <person name="Hirsch C.D."/>
            <person name="Kianian S.F."/>
            <person name="Figueroa M."/>
        </authorList>
    </citation>
    <scope>NUCLEOTIDE SEQUENCE [LARGE SCALE GENOMIC DNA]</scope>
    <source>
        <strain evidence="3">12NC29</strain>
        <strain evidence="2">12SD80</strain>
    </source>
</reference>
<organism evidence="3 4">
    <name type="scientific">Puccinia coronata f. sp. avenae</name>
    <dbReference type="NCBI Taxonomy" id="200324"/>
    <lineage>
        <taxon>Eukaryota</taxon>
        <taxon>Fungi</taxon>
        <taxon>Dikarya</taxon>
        <taxon>Basidiomycota</taxon>
        <taxon>Pucciniomycotina</taxon>
        <taxon>Pucciniomycetes</taxon>
        <taxon>Pucciniales</taxon>
        <taxon>Pucciniaceae</taxon>
        <taxon>Puccinia</taxon>
    </lineage>
</organism>
<proteinExistence type="predicted"/>
<evidence type="ECO:0000256" key="1">
    <source>
        <dbReference type="SAM" id="SignalP"/>
    </source>
</evidence>
<feature type="signal peptide" evidence="1">
    <location>
        <begin position="1"/>
        <end position="23"/>
    </location>
</feature>
<protein>
    <submittedName>
        <fullName evidence="3">Uncharacterized protein</fullName>
    </submittedName>
</protein>
<evidence type="ECO:0000313" key="4">
    <source>
        <dbReference type="Proteomes" id="UP000235388"/>
    </source>
</evidence>
<evidence type="ECO:0000313" key="2">
    <source>
        <dbReference type="EMBL" id="PLW11356.1"/>
    </source>
</evidence>
<dbReference type="Proteomes" id="UP000235392">
    <property type="component" value="Unassembled WGS sequence"/>
</dbReference>
<evidence type="ECO:0000313" key="5">
    <source>
        <dbReference type="Proteomes" id="UP000235392"/>
    </source>
</evidence>
<dbReference type="EMBL" id="PGCI01000926">
    <property type="protein sequence ID" value="PLW11356.1"/>
    <property type="molecule type" value="Genomic_DNA"/>
</dbReference>
<dbReference type="AlphaFoldDB" id="A0A2N5UAV6"/>
<evidence type="ECO:0000313" key="3">
    <source>
        <dbReference type="EMBL" id="PLW34842.1"/>
    </source>
</evidence>
<comment type="caution">
    <text evidence="3">The sequence shown here is derived from an EMBL/GenBank/DDBJ whole genome shotgun (WGS) entry which is preliminary data.</text>
</comment>